<feature type="transmembrane region" description="Helical" evidence="8">
    <location>
        <begin position="1622"/>
        <end position="1642"/>
    </location>
</feature>
<dbReference type="InterPro" id="IPR019734">
    <property type="entry name" value="TPR_rpt"/>
</dbReference>
<feature type="repeat" description="TPR" evidence="7">
    <location>
        <begin position="554"/>
        <end position="587"/>
    </location>
</feature>
<feature type="transmembrane region" description="Helical" evidence="8">
    <location>
        <begin position="1734"/>
        <end position="1752"/>
    </location>
</feature>
<dbReference type="SUPFAM" id="SSF103473">
    <property type="entry name" value="MFS general substrate transporter"/>
    <property type="match status" value="1"/>
</dbReference>
<dbReference type="InterPro" id="IPR036259">
    <property type="entry name" value="MFS_trans_sf"/>
</dbReference>
<evidence type="ECO:0000256" key="1">
    <source>
        <dbReference type="ARBA" id="ARBA00004141"/>
    </source>
</evidence>
<keyword evidence="11" id="KW-1185">Reference proteome</keyword>
<feature type="transmembrane region" description="Helical" evidence="8">
    <location>
        <begin position="1578"/>
        <end position="1602"/>
    </location>
</feature>
<dbReference type="Pfam" id="PF04720">
    <property type="entry name" value="PDDEXK_6"/>
    <property type="match status" value="2"/>
</dbReference>
<sequence>MIPVETADVIKVHICRNGVTSETTFEQSFNTVIFSLSRIKEKEGSRTLLLTRIYKPRYQPQLSSQTLLLRFMDEDFEMPPVGGMNGDDEMDFGDDASFLKVGEEKEIQQGLKKKLLKEGEGFETPENGDEVEVHYTGTLLDGTKFDSSRDRGTPFKFTLGQGQVIKGWDIGIKTMKKGENAVFTIPSELAYGESGSPPTIPANATLQFDVELLSWSSVKDICKDGGVFKKIVAAGEKWETPKDLDEVLVKYVAKLEDGTVVGKSDGVEFTVKDGYFCPALAKAVKTMKKAEKVLLTVKPQYGFGEKGKPASAGEAAVPPNATLEIELELVSWKTVSEVTDDNKVIKKILKEGEGYERPNEGAVVKVKLIGKLGDGTVFLKKGHGEGEEPFEFKTDEEQVIDGLDKALLKMKKGEVALVTIDPVYAFGSTESKQELAVVPPNSTVYYEVDLVSFDKERESWDMNTEEKIEAAGKKKEEGNAKFKAGKYALASKRYEKAVKYIEYDSSFSEDEKKQAKALKVACNLNDAACKLKLKEYRQAEKLCTKVLELESTNVKALYRRAQAYMELADLDLAEFDVKKALEVDPDNREVKVEQRRLKEKMKEFNKKEAKFYGNMFAKLSVKVKQQHRGEWFTGFGYKTPQDIVNTQKRIYLAALNLVRPYDLEKILRKKKQGIFPAKCSTVTHSNAHFKFDSLTFSLLIYMAIFSKTKRVTDPLDDEAKARIFSNHSSILEDQDSPEICELEFLEDRSQTLYDSDSDLSENSATERSGEEASEKILKMALSFSDYDPYRNILLSHVLKAVEAYSSFRSRRKHVFKDKVASFLRELGHNAAVCVSKWNSSSKLTAGSYDFIDVVHKPPGDRTSVRYFVDLDFASEFEIARPTLQYARALQLLPRVFVGKEENLRTVVREACDAAKRSMKSRGLSLPPWRRFSYLQHKWFGPCTRRAGSGLEVAPLNKDAVSCRSVGFDDAVNARLIIRTIVDMQNEMEEKFEDWRGKEAIPGKHGGIRAASIACVVEMMENMVFLACSTNFITYFTKSWHYSSAKASNMVTNFTGTSFLLTIIGGFVADSFLTRFTAFVIFCSIELLGLILLTIQAHTPKLQPHGDNTPSTLQSLVLFTGLYAVATGVGGVKASLPAHGGDQLDSRKQGLISGFFSWYFFSICFGGLLAVTIMVWTEENKGWSSSFDICTVILASALFIFTVGFPMYRFRRPTGSPLTRIVNVFVSAARNRNRFVTDAEITLNNSTDKSIHHNKFKFLNKAKLNNKISATEVEETRTFLALLPIFASTIVMNCCLAQLSTYSVQQGMLMNRKLSKSFEVPPASLNTIALLFMLSSIAFYELFGKRISSSNNERSSCFNLKRIGTGLALTSVAMAIAAIVEAKRKHEAVHNSIKISVFWLEFQYVLLSFSDVLTLGGMLEFFYRESPASMKSISTALGWFSTALGFFLSTVLVDVTKSVTGWLDGEDVNGSRLELFYALLPRVFVGKEENLRTIVRESCVAANWSLKSRGLSLPPWRRFSYLQHKWFGLCTRRAGSSLEVTTLNKDAVSCRSVGFDDAVNAPKLNNNISATDVEETRTFLALLPIFASTIVMNCCLAQLSTYSVQQGMLMNKKLTQSFEVPPASLNAIALLLLLFSIAFYELFGKRISSSNNERSTSFNLKRIGAGLALTSVSMAIASIVEAKRKHEAVHNNIKISVFWLEFLYVLLSFSDMLTLGGMLEFFYRESPASMKTISTALGWFSTSLGFFLSSLLVDVTKAVTGWLDGKDANGSRLELFYAV</sequence>
<feature type="transmembrane region" description="Helical" evidence="8">
    <location>
        <begin position="1278"/>
        <end position="1301"/>
    </location>
</feature>
<dbReference type="Pfam" id="PF00854">
    <property type="entry name" value="PTR2"/>
    <property type="match status" value="2"/>
</dbReference>
<comment type="caution">
    <text evidence="10">The sequence shown here is derived from an EMBL/GenBank/DDBJ whole genome shotgun (WGS) entry which is preliminary data.</text>
</comment>
<evidence type="ECO:0000256" key="4">
    <source>
        <dbReference type="ARBA" id="ARBA00022989"/>
    </source>
</evidence>
<comment type="similarity">
    <text evidence="2">Belongs to the major facilitator superfamily. Proton-dependent oligopeptide transporter (POT/PTR) (TC 2.A.17) family.</text>
</comment>
<feature type="domain" description="PPIase FKBP-type" evidence="9">
    <location>
        <begin position="128"/>
        <end position="216"/>
    </location>
</feature>
<comment type="subcellular location">
    <subcellularLocation>
        <location evidence="1">Membrane</location>
        <topology evidence="1">Multi-pass membrane protein</topology>
    </subcellularLocation>
</comment>
<reference evidence="10 11" key="1">
    <citation type="submission" date="2021-05" db="EMBL/GenBank/DDBJ databases">
        <title>Genome Assembly of Synthetic Allotetraploid Brassica napus Reveals Homoeologous Exchanges between Subgenomes.</title>
        <authorList>
            <person name="Davis J.T."/>
        </authorList>
    </citation>
    <scope>NUCLEOTIDE SEQUENCE [LARGE SCALE GENOMIC DNA]</scope>
    <source>
        <strain evidence="11">cv. Da-Ae</strain>
        <tissue evidence="10">Seedling</tissue>
    </source>
</reference>
<dbReference type="SUPFAM" id="SSF54534">
    <property type="entry name" value="FKBP-like"/>
    <property type="match status" value="3"/>
</dbReference>
<dbReference type="Proteomes" id="UP000824890">
    <property type="component" value="Unassembled WGS sequence"/>
</dbReference>
<keyword evidence="3 8" id="KW-0812">Transmembrane</keyword>
<feature type="transmembrane region" description="Helical" evidence="8">
    <location>
        <begin position="1155"/>
        <end position="1176"/>
    </location>
</feature>
<keyword evidence="4 8" id="KW-1133">Transmembrane helix</keyword>
<feature type="transmembrane region" description="Helical" evidence="8">
    <location>
        <begin position="1701"/>
        <end position="1722"/>
    </location>
</feature>
<keyword evidence="6" id="KW-0697">Rotamase</keyword>
<dbReference type="PANTHER" id="PTHR11654">
    <property type="entry name" value="OLIGOPEPTIDE TRANSPORTER-RELATED"/>
    <property type="match status" value="1"/>
</dbReference>
<evidence type="ECO:0000313" key="10">
    <source>
        <dbReference type="EMBL" id="KAH0891953.1"/>
    </source>
</evidence>
<feature type="transmembrane region" description="Helical" evidence="8">
    <location>
        <begin position="1322"/>
        <end position="1342"/>
    </location>
</feature>
<dbReference type="InterPro" id="IPR046357">
    <property type="entry name" value="PPIase_dom_sf"/>
</dbReference>
<feature type="transmembrane region" description="Helical" evidence="8">
    <location>
        <begin position="1362"/>
        <end position="1381"/>
    </location>
</feature>
<evidence type="ECO:0000259" key="9">
    <source>
        <dbReference type="PROSITE" id="PS50059"/>
    </source>
</evidence>
<evidence type="ECO:0000313" key="11">
    <source>
        <dbReference type="Proteomes" id="UP000824890"/>
    </source>
</evidence>
<accession>A0ABQ8AIB0</accession>
<evidence type="ECO:0000256" key="7">
    <source>
        <dbReference type="PROSITE-ProRule" id="PRU00339"/>
    </source>
</evidence>
<dbReference type="EC" id="5.2.1.8" evidence="6"/>
<evidence type="ECO:0000256" key="6">
    <source>
        <dbReference type="PROSITE-ProRule" id="PRU00277"/>
    </source>
</evidence>
<feature type="domain" description="PPIase FKBP-type" evidence="9">
    <location>
        <begin position="244"/>
        <end position="333"/>
    </location>
</feature>
<dbReference type="Gene3D" id="1.25.40.10">
    <property type="entry name" value="Tetratricopeptide repeat domain"/>
    <property type="match status" value="1"/>
</dbReference>
<comment type="catalytic activity">
    <reaction evidence="6">
        <text>[protein]-peptidylproline (omega=180) = [protein]-peptidylproline (omega=0)</text>
        <dbReference type="Rhea" id="RHEA:16237"/>
        <dbReference type="Rhea" id="RHEA-COMP:10747"/>
        <dbReference type="Rhea" id="RHEA-COMP:10748"/>
        <dbReference type="ChEBI" id="CHEBI:83833"/>
        <dbReference type="ChEBI" id="CHEBI:83834"/>
        <dbReference type="EC" id="5.2.1.8"/>
    </reaction>
</comment>
<dbReference type="InterPro" id="IPR000109">
    <property type="entry name" value="POT_fam"/>
</dbReference>
<evidence type="ECO:0000256" key="2">
    <source>
        <dbReference type="ARBA" id="ARBA00005982"/>
    </source>
</evidence>
<proteinExistence type="inferred from homology"/>
<dbReference type="EMBL" id="JAGKQM010000013">
    <property type="protein sequence ID" value="KAH0891953.1"/>
    <property type="molecule type" value="Genomic_DNA"/>
</dbReference>
<keyword evidence="5 8" id="KW-0472">Membrane</keyword>
<dbReference type="Gene3D" id="3.10.50.40">
    <property type="match status" value="3"/>
</dbReference>
<evidence type="ECO:0000256" key="5">
    <source>
        <dbReference type="ARBA" id="ARBA00023136"/>
    </source>
</evidence>
<dbReference type="PROSITE" id="PS50059">
    <property type="entry name" value="FKBP_PPIASE"/>
    <property type="match status" value="3"/>
</dbReference>
<evidence type="ECO:0000256" key="3">
    <source>
        <dbReference type="ARBA" id="ARBA00022692"/>
    </source>
</evidence>
<dbReference type="InterPro" id="IPR011990">
    <property type="entry name" value="TPR-like_helical_dom_sf"/>
</dbReference>
<keyword evidence="6" id="KW-0413">Isomerase</keyword>
<dbReference type="Pfam" id="PF14559">
    <property type="entry name" value="TPR_19"/>
    <property type="match status" value="1"/>
</dbReference>
<dbReference type="Gene3D" id="1.20.1250.20">
    <property type="entry name" value="MFS general substrate transporter like domains"/>
    <property type="match status" value="2"/>
</dbReference>
<protein>
    <recommendedName>
        <fullName evidence="6">peptidylprolyl isomerase</fullName>
        <ecNumber evidence="6">5.2.1.8</ecNumber>
    </recommendedName>
</protein>
<gene>
    <name evidence="10" type="ORF">HID58_054382</name>
</gene>
<keyword evidence="7" id="KW-0802">TPR repeat</keyword>
<feature type="transmembrane region" description="Helical" evidence="8">
    <location>
        <begin position="1401"/>
        <end position="1422"/>
    </location>
</feature>
<feature type="domain" description="PPIase FKBP-type" evidence="9">
    <location>
        <begin position="361"/>
        <end position="454"/>
    </location>
</feature>
<organism evidence="10 11">
    <name type="scientific">Brassica napus</name>
    <name type="common">Rape</name>
    <dbReference type="NCBI Taxonomy" id="3708"/>
    <lineage>
        <taxon>Eukaryota</taxon>
        <taxon>Viridiplantae</taxon>
        <taxon>Streptophyta</taxon>
        <taxon>Embryophyta</taxon>
        <taxon>Tracheophyta</taxon>
        <taxon>Spermatophyta</taxon>
        <taxon>Magnoliopsida</taxon>
        <taxon>eudicotyledons</taxon>
        <taxon>Gunneridae</taxon>
        <taxon>Pentapetalae</taxon>
        <taxon>rosids</taxon>
        <taxon>malvids</taxon>
        <taxon>Brassicales</taxon>
        <taxon>Brassicaceae</taxon>
        <taxon>Brassiceae</taxon>
        <taxon>Brassica</taxon>
    </lineage>
</organism>
<name>A0ABQ8AIB0_BRANA</name>
<feature type="transmembrane region" description="Helical" evidence="8">
    <location>
        <begin position="1074"/>
        <end position="1094"/>
    </location>
</feature>
<dbReference type="NCBIfam" id="TIGR01615">
    <property type="entry name" value="A_thal_3542"/>
    <property type="match status" value="1"/>
</dbReference>
<dbReference type="InterPro" id="IPR006502">
    <property type="entry name" value="PDDEXK-like"/>
</dbReference>
<feature type="transmembrane region" description="Helical" evidence="8">
    <location>
        <begin position="1115"/>
        <end position="1135"/>
    </location>
</feature>
<dbReference type="PROSITE" id="PS50005">
    <property type="entry name" value="TPR"/>
    <property type="match status" value="1"/>
</dbReference>
<dbReference type="SUPFAM" id="SSF48452">
    <property type="entry name" value="TPR-like"/>
    <property type="match status" value="1"/>
</dbReference>
<feature type="transmembrane region" description="Helical" evidence="8">
    <location>
        <begin position="1188"/>
        <end position="1207"/>
    </location>
</feature>
<dbReference type="InterPro" id="IPR001179">
    <property type="entry name" value="PPIase_FKBP_dom"/>
</dbReference>
<dbReference type="Pfam" id="PF00254">
    <property type="entry name" value="FKBP_C"/>
    <property type="match status" value="3"/>
</dbReference>
<feature type="transmembrane region" description="Helical" evidence="8">
    <location>
        <begin position="1662"/>
        <end position="1681"/>
    </location>
</feature>
<feature type="non-terminal residue" evidence="10">
    <location>
        <position position="1778"/>
    </location>
</feature>
<dbReference type="SMART" id="SM00028">
    <property type="entry name" value="TPR"/>
    <property type="match status" value="3"/>
</dbReference>
<evidence type="ECO:0000256" key="8">
    <source>
        <dbReference type="SAM" id="Phobius"/>
    </source>
</evidence>
<feature type="transmembrane region" description="Helical" evidence="8">
    <location>
        <begin position="1048"/>
        <end position="1068"/>
    </location>
</feature>